<organism evidence="2 3">
    <name type="scientific">Talaromyces proteolyticus</name>
    <dbReference type="NCBI Taxonomy" id="1131652"/>
    <lineage>
        <taxon>Eukaryota</taxon>
        <taxon>Fungi</taxon>
        <taxon>Dikarya</taxon>
        <taxon>Ascomycota</taxon>
        <taxon>Pezizomycotina</taxon>
        <taxon>Eurotiomycetes</taxon>
        <taxon>Eurotiomycetidae</taxon>
        <taxon>Eurotiales</taxon>
        <taxon>Trichocomaceae</taxon>
        <taxon>Talaromyces</taxon>
        <taxon>Talaromyces sect. Bacilispori</taxon>
    </lineage>
</organism>
<reference evidence="2" key="1">
    <citation type="submission" date="2021-12" db="EMBL/GenBank/DDBJ databases">
        <title>Convergent genome expansion in fungi linked to evolution of root-endophyte symbiosis.</title>
        <authorList>
            <consortium name="DOE Joint Genome Institute"/>
            <person name="Ke Y.-H."/>
            <person name="Bonito G."/>
            <person name="Liao H.-L."/>
            <person name="Looney B."/>
            <person name="Rojas-Flechas A."/>
            <person name="Nash J."/>
            <person name="Hameed K."/>
            <person name="Schadt C."/>
            <person name="Martin F."/>
            <person name="Crous P.W."/>
            <person name="Miettinen O."/>
            <person name="Magnuson J.K."/>
            <person name="Labbe J."/>
            <person name="Jacobson D."/>
            <person name="Doktycz M.J."/>
            <person name="Veneault-Fourrey C."/>
            <person name="Kuo A."/>
            <person name="Mondo S."/>
            <person name="Calhoun S."/>
            <person name="Riley R."/>
            <person name="Ohm R."/>
            <person name="LaButti K."/>
            <person name="Andreopoulos B."/>
            <person name="Pangilinan J."/>
            <person name="Nolan M."/>
            <person name="Tritt A."/>
            <person name="Clum A."/>
            <person name="Lipzen A."/>
            <person name="Daum C."/>
            <person name="Barry K."/>
            <person name="Grigoriev I.V."/>
            <person name="Vilgalys R."/>
        </authorList>
    </citation>
    <scope>NUCLEOTIDE SEQUENCE</scope>
    <source>
        <strain evidence="2">PMI_201</strain>
    </source>
</reference>
<dbReference type="GeneID" id="70251483"/>
<dbReference type="RefSeq" id="XP_046066237.1">
    <property type="nucleotide sequence ID" value="XM_046221196.1"/>
</dbReference>
<dbReference type="AlphaFoldDB" id="A0AAD4KES9"/>
<dbReference type="Proteomes" id="UP001201262">
    <property type="component" value="Unassembled WGS sequence"/>
</dbReference>
<protein>
    <submittedName>
        <fullName evidence="2">Uncharacterized protein</fullName>
    </submittedName>
</protein>
<accession>A0AAD4KES9</accession>
<comment type="caution">
    <text evidence="2">The sequence shown here is derived from an EMBL/GenBank/DDBJ whole genome shotgun (WGS) entry which is preliminary data.</text>
</comment>
<sequence length="226" mass="26363">MSEKSNMIGTQGGDLTQKPHGLNKRMGGLNKRIDDLKKTTDILKETMDDLEKSTDNLKEWLMITRMDELGYAARHKNSFFLADLKTDVEAIAWAQGNTEHKYRQYAAILGLEEMYGLSLSRCRSLVRTAPEKIIRIANKRSDLRHFFWYQESRYYQEKEIKEGIKDMKTICTDIITLWKYSEPRHLNDKIMAKVAEFDRLLQEYHKVRGRCDSSIKHPAASGNQVR</sequence>
<proteinExistence type="predicted"/>
<name>A0AAD4KES9_9EURO</name>
<evidence type="ECO:0000313" key="3">
    <source>
        <dbReference type="Proteomes" id="UP001201262"/>
    </source>
</evidence>
<gene>
    <name evidence="2" type="ORF">BGW36DRAFT_432919</name>
</gene>
<evidence type="ECO:0000313" key="2">
    <source>
        <dbReference type="EMBL" id="KAH8689954.1"/>
    </source>
</evidence>
<keyword evidence="3" id="KW-1185">Reference proteome</keyword>
<dbReference type="EMBL" id="JAJTJA010000014">
    <property type="protein sequence ID" value="KAH8689954.1"/>
    <property type="molecule type" value="Genomic_DNA"/>
</dbReference>
<feature type="region of interest" description="Disordered" evidence="1">
    <location>
        <begin position="1"/>
        <end position="28"/>
    </location>
</feature>
<evidence type="ECO:0000256" key="1">
    <source>
        <dbReference type="SAM" id="MobiDB-lite"/>
    </source>
</evidence>